<dbReference type="OrthoDB" id="244061at2759"/>
<dbReference type="GO" id="GO:0000930">
    <property type="term" value="C:gamma-tubulin complex"/>
    <property type="evidence" value="ECO:0007669"/>
    <property type="project" value="TreeGrafter"/>
</dbReference>
<dbReference type="OMA" id="PMMQQID"/>
<evidence type="ECO:0000313" key="3">
    <source>
        <dbReference type="Proteomes" id="UP000054359"/>
    </source>
</evidence>
<dbReference type="GO" id="GO:0099078">
    <property type="term" value="C:BORC complex"/>
    <property type="evidence" value="ECO:0007669"/>
    <property type="project" value="TreeGrafter"/>
</dbReference>
<reference evidence="2 3" key="1">
    <citation type="submission" date="2013-11" db="EMBL/GenBank/DDBJ databases">
        <title>Genome sequencing of Stegodyphus mimosarum.</title>
        <authorList>
            <person name="Bechsgaard J."/>
        </authorList>
    </citation>
    <scope>NUCLEOTIDE SEQUENCE [LARGE SCALE GENOMIC DNA]</scope>
</reference>
<dbReference type="GO" id="GO:0031083">
    <property type="term" value="C:BLOC-1 complex"/>
    <property type="evidence" value="ECO:0007669"/>
    <property type="project" value="TreeGrafter"/>
</dbReference>
<evidence type="ECO:0000313" key="2">
    <source>
        <dbReference type="EMBL" id="KFM73175.1"/>
    </source>
</evidence>
<sequence>MEGAESPTSAQPNLNELAVDMFQKSAEYIGGELAVAQDDYKLLTDLNRECDMTYAGLRKIGGNLNKQLKEMTEKHAALKPYLEMVDSINESTAKLEAVAYMMDAYSKRLEAKFKSLEKR</sequence>
<accession>A0A087U736</accession>
<dbReference type="PANTHER" id="PTHR46479:SF1">
    <property type="entry name" value="BIOGENESIS OF LYSOSOME-RELATED ORGANELLES COMPLEX 1 SUBUNIT 2"/>
    <property type="match status" value="1"/>
</dbReference>
<dbReference type="PANTHER" id="PTHR46479">
    <property type="entry name" value="BIOGENESIS OF LYSOSOME-RELATED ORGANELLES COMPLEX 1 SUBUNIT 2"/>
    <property type="match status" value="1"/>
</dbReference>
<dbReference type="GO" id="GO:0016197">
    <property type="term" value="P:endosomal transport"/>
    <property type="evidence" value="ECO:0007669"/>
    <property type="project" value="TreeGrafter"/>
</dbReference>
<dbReference type="STRING" id="407821.A0A087U736"/>
<dbReference type="AlphaFoldDB" id="A0A087U736"/>
<dbReference type="InterPro" id="IPR019269">
    <property type="entry name" value="BLOC1_su2"/>
</dbReference>
<evidence type="ECO:0000256" key="1">
    <source>
        <dbReference type="ARBA" id="ARBA00008468"/>
    </source>
</evidence>
<gene>
    <name evidence="2" type="ORF">X975_20394</name>
</gene>
<keyword evidence="3" id="KW-1185">Reference proteome</keyword>
<name>A0A087U736_STEMI</name>
<protein>
    <submittedName>
        <fullName evidence="2">Biogenesis of lysosome-related organelles complex 1 subunit 2</fullName>
    </submittedName>
</protein>
<feature type="non-terminal residue" evidence="2">
    <location>
        <position position="119"/>
    </location>
</feature>
<dbReference type="EMBL" id="KK118520">
    <property type="protein sequence ID" value="KFM73175.1"/>
    <property type="molecule type" value="Genomic_DNA"/>
</dbReference>
<dbReference type="Proteomes" id="UP000054359">
    <property type="component" value="Unassembled WGS sequence"/>
</dbReference>
<dbReference type="GO" id="GO:0032418">
    <property type="term" value="P:lysosome localization"/>
    <property type="evidence" value="ECO:0007669"/>
    <property type="project" value="TreeGrafter"/>
</dbReference>
<proteinExistence type="inferred from homology"/>
<dbReference type="Pfam" id="PF10046">
    <property type="entry name" value="BLOC1_2"/>
    <property type="match status" value="1"/>
</dbReference>
<dbReference type="GO" id="GO:0043015">
    <property type="term" value="F:gamma-tubulin binding"/>
    <property type="evidence" value="ECO:0007669"/>
    <property type="project" value="TreeGrafter"/>
</dbReference>
<organism evidence="2 3">
    <name type="scientific">Stegodyphus mimosarum</name>
    <name type="common">African social velvet spider</name>
    <dbReference type="NCBI Taxonomy" id="407821"/>
    <lineage>
        <taxon>Eukaryota</taxon>
        <taxon>Metazoa</taxon>
        <taxon>Ecdysozoa</taxon>
        <taxon>Arthropoda</taxon>
        <taxon>Chelicerata</taxon>
        <taxon>Arachnida</taxon>
        <taxon>Araneae</taxon>
        <taxon>Araneomorphae</taxon>
        <taxon>Entelegynae</taxon>
        <taxon>Eresoidea</taxon>
        <taxon>Eresidae</taxon>
        <taxon>Stegodyphus</taxon>
    </lineage>
</organism>
<comment type="similarity">
    <text evidence="1">Belongs to the BLOC1S2 family.</text>
</comment>